<keyword evidence="4" id="KW-1185">Reference proteome</keyword>
<dbReference type="InterPro" id="IPR051100">
    <property type="entry name" value="DnaJ_subfamily_B/C"/>
</dbReference>
<name>A0A1J4JRJ4_9EUKA</name>
<dbReference type="VEuPathDB" id="TrichDB:TRFO_31271"/>
<evidence type="ECO:0000313" key="4">
    <source>
        <dbReference type="Proteomes" id="UP000179807"/>
    </source>
</evidence>
<dbReference type="Proteomes" id="UP000179807">
    <property type="component" value="Unassembled WGS sequence"/>
</dbReference>
<evidence type="ECO:0000256" key="1">
    <source>
        <dbReference type="SAM" id="Phobius"/>
    </source>
</evidence>
<feature type="domain" description="J" evidence="2">
    <location>
        <begin position="11"/>
        <end position="76"/>
    </location>
</feature>
<comment type="caution">
    <text evidence="3">The sequence shown here is derived from an EMBL/GenBank/DDBJ whole genome shotgun (WGS) entry which is preliminary data.</text>
</comment>
<gene>
    <name evidence="3" type="ORF">TRFO_31271</name>
</gene>
<dbReference type="EMBL" id="MLAK01000895">
    <property type="protein sequence ID" value="OHT01759.1"/>
    <property type="molecule type" value="Genomic_DNA"/>
</dbReference>
<dbReference type="InterPro" id="IPR001623">
    <property type="entry name" value="DnaJ_domain"/>
</dbReference>
<dbReference type="PANTHER" id="PTHR43908:SF3">
    <property type="entry name" value="AT29763P-RELATED"/>
    <property type="match status" value="1"/>
</dbReference>
<dbReference type="GO" id="GO:0030544">
    <property type="term" value="F:Hsp70 protein binding"/>
    <property type="evidence" value="ECO:0007669"/>
    <property type="project" value="TreeGrafter"/>
</dbReference>
<dbReference type="OrthoDB" id="552049at2759"/>
<dbReference type="AlphaFoldDB" id="A0A1J4JRJ4"/>
<accession>A0A1J4JRJ4</accession>
<dbReference type="CDD" id="cd06257">
    <property type="entry name" value="DnaJ"/>
    <property type="match status" value="1"/>
</dbReference>
<proteinExistence type="predicted"/>
<dbReference type="PROSITE" id="PS50076">
    <property type="entry name" value="DNAJ_2"/>
    <property type="match status" value="1"/>
</dbReference>
<keyword evidence="1" id="KW-0812">Transmembrane</keyword>
<evidence type="ECO:0000313" key="3">
    <source>
        <dbReference type="EMBL" id="OHT01759.1"/>
    </source>
</evidence>
<dbReference type="GO" id="GO:0071218">
    <property type="term" value="P:cellular response to misfolded protein"/>
    <property type="evidence" value="ECO:0007669"/>
    <property type="project" value="TreeGrafter"/>
</dbReference>
<sequence>MDIDRFLNAPNYYVAMNLDHKNITQKQIQESYRKLAKQFHPDKNKHPRATESFAKLNEIKEILSDDTKRIDYNKKIFPASPPVRRIKSAPINSMKPDYIADQIRQFYFAEKEQQKIEKEKQKKKAQKQKNIIFPLIGIFILLLIFTFVSNTQPFSNSITKATVSKVLVFDFPEDSYFEHSEYRSKILGKQFYVPKTWEKDHIYESPQGDWQRLREQLCAFADDIFVEMLQKKCEKEKMESGVAQPSCYELRKLHLSM</sequence>
<feature type="transmembrane region" description="Helical" evidence="1">
    <location>
        <begin position="130"/>
        <end position="148"/>
    </location>
</feature>
<dbReference type="SMART" id="SM00271">
    <property type="entry name" value="DnaJ"/>
    <property type="match status" value="1"/>
</dbReference>
<dbReference type="GeneID" id="94842541"/>
<keyword evidence="1" id="KW-0472">Membrane</keyword>
<reference evidence="3" key="1">
    <citation type="submission" date="2016-10" db="EMBL/GenBank/DDBJ databases">
        <authorList>
            <person name="Benchimol M."/>
            <person name="Almeida L.G."/>
            <person name="Vasconcelos A.T."/>
            <person name="Perreira-Neves A."/>
            <person name="Rosa I.A."/>
            <person name="Tasca T."/>
            <person name="Bogo M.R."/>
            <person name="de Souza W."/>
        </authorList>
    </citation>
    <scope>NUCLEOTIDE SEQUENCE [LARGE SCALE GENOMIC DNA]</scope>
    <source>
        <strain evidence="3">K</strain>
    </source>
</reference>
<dbReference type="RefSeq" id="XP_068354895.1">
    <property type="nucleotide sequence ID" value="XM_068507837.1"/>
</dbReference>
<evidence type="ECO:0000259" key="2">
    <source>
        <dbReference type="PROSITE" id="PS50076"/>
    </source>
</evidence>
<organism evidence="3 4">
    <name type="scientific">Tritrichomonas foetus</name>
    <dbReference type="NCBI Taxonomy" id="1144522"/>
    <lineage>
        <taxon>Eukaryota</taxon>
        <taxon>Metamonada</taxon>
        <taxon>Parabasalia</taxon>
        <taxon>Tritrichomonadida</taxon>
        <taxon>Tritrichomonadidae</taxon>
        <taxon>Tritrichomonas</taxon>
    </lineage>
</organism>
<protein>
    <recommendedName>
        <fullName evidence="2">J domain-containing protein</fullName>
    </recommendedName>
</protein>
<dbReference type="Gene3D" id="1.10.287.110">
    <property type="entry name" value="DnaJ domain"/>
    <property type="match status" value="1"/>
</dbReference>
<dbReference type="GO" id="GO:0005789">
    <property type="term" value="C:endoplasmic reticulum membrane"/>
    <property type="evidence" value="ECO:0007669"/>
    <property type="project" value="TreeGrafter"/>
</dbReference>
<dbReference type="Pfam" id="PF00226">
    <property type="entry name" value="DnaJ"/>
    <property type="match status" value="1"/>
</dbReference>
<keyword evidence="1" id="KW-1133">Transmembrane helix</keyword>
<dbReference type="PRINTS" id="PR00625">
    <property type="entry name" value="JDOMAIN"/>
</dbReference>
<dbReference type="PANTHER" id="PTHR43908">
    <property type="entry name" value="AT29763P-RELATED"/>
    <property type="match status" value="1"/>
</dbReference>
<dbReference type="InterPro" id="IPR036869">
    <property type="entry name" value="J_dom_sf"/>
</dbReference>
<dbReference type="SUPFAM" id="SSF46565">
    <property type="entry name" value="Chaperone J-domain"/>
    <property type="match status" value="1"/>
</dbReference>